<protein>
    <submittedName>
        <fullName evidence="1">Uncharacterized protein</fullName>
    </submittedName>
</protein>
<name>A0ABS0VMJ1_PSEVE</name>
<dbReference type="Proteomes" id="UP000614123">
    <property type="component" value="Unassembled WGS sequence"/>
</dbReference>
<gene>
    <name evidence="1" type="ORF">YA0849_25245</name>
</gene>
<proteinExistence type="predicted"/>
<comment type="caution">
    <text evidence="1">The sequence shown here is derived from an EMBL/GenBank/DDBJ whole genome shotgun (WGS) entry which is preliminary data.</text>
</comment>
<evidence type="ECO:0000313" key="1">
    <source>
        <dbReference type="EMBL" id="MBI6652302.1"/>
    </source>
</evidence>
<evidence type="ECO:0000313" key="2">
    <source>
        <dbReference type="Proteomes" id="UP000614123"/>
    </source>
</evidence>
<sequence>QNDKISTLNEAIAALTILAETSRKELEDAKAFSELLVKMKSEITDVVESNEEKTLEIVEEALIRIGFNSSVITSGLADVERLVSWNRKKGFFKSSEKSEVYEKLGAIKSYLDKFPEIQNEKLEDLCDIHADKLFKVDFSEAYKFIKHFKIR</sequence>
<reference evidence="1 2" key="1">
    <citation type="submission" date="2020-12" db="EMBL/GenBank/DDBJ databases">
        <title>Comparative genomic insights into the epidemiology and virulence of plant pathogenic Pseudomonads from Turkey.</title>
        <authorList>
            <person name="Dillon M."/>
            <person name="Ruiz-Bedoya T."/>
            <person name="Bendalovic-Torma C."/>
            <person name="Guttman K.M."/>
            <person name="Kwak H."/>
            <person name="Middleton M.A."/>
            <person name="Wang P.W."/>
            <person name="Horuz S."/>
            <person name="Aysan Y."/>
            <person name="Guttman D.S."/>
        </authorList>
    </citation>
    <scope>NUCLEOTIDE SEQUENCE [LARGE SCALE GENOMIC DNA]</scope>
    <source>
        <strain evidence="1 2">S4_EA_3a</strain>
    </source>
</reference>
<organism evidence="1 2">
    <name type="scientific">Pseudomonas veronii</name>
    <dbReference type="NCBI Taxonomy" id="76761"/>
    <lineage>
        <taxon>Bacteria</taxon>
        <taxon>Pseudomonadati</taxon>
        <taxon>Pseudomonadota</taxon>
        <taxon>Gammaproteobacteria</taxon>
        <taxon>Pseudomonadales</taxon>
        <taxon>Pseudomonadaceae</taxon>
        <taxon>Pseudomonas</taxon>
    </lineage>
</organism>
<keyword evidence="2" id="KW-1185">Reference proteome</keyword>
<feature type="non-terminal residue" evidence="1">
    <location>
        <position position="1"/>
    </location>
</feature>
<dbReference type="RefSeq" id="WP_198731723.1">
    <property type="nucleotide sequence ID" value="NZ_JAEILD010000141.1"/>
</dbReference>
<accession>A0ABS0VMJ1</accession>
<dbReference type="EMBL" id="JAEILD010000141">
    <property type="protein sequence ID" value="MBI6652302.1"/>
    <property type="molecule type" value="Genomic_DNA"/>
</dbReference>